<dbReference type="InParanoid" id="E5ABE6"/>
<name>E5ABE6_LEPMJ</name>
<dbReference type="VEuPathDB" id="FungiDB:LEMA_uP021170.1"/>
<gene>
    <name evidence="2" type="ORF">LEMA_uP021170.1</name>
</gene>
<dbReference type="Proteomes" id="UP000002668">
    <property type="component" value="Genome"/>
</dbReference>
<feature type="region of interest" description="Disordered" evidence="1">
    <location>
        <begin position="1"/>
        <end position="69"/>
    </location>
</feature>
<dbReference type="AlphaFoldDB" id="E5ABE6"/>
<proteinExistence type="predicted"/>
<accession>E5ABE6</accession>
<evidence type="ECO:0000313" key="2">
    <source>
        <dbReference type="EMBL" id="CBY00987.1"/>
    </source>
</evidence>
<keyword evidence="3" id="KW-1185">Reference proteome</keyword>
<evidence type="ECO:0000256" key="1">
    <source>
        <dbReference type="SAM" id="MobiDB-lite"/>
    </source>
</evidence>
<evidence type="ECO:0000313" key="3">
    <source>
        <dbReference type="Proteomes" id="UP000002668"/>
    </source>
</evidence>
<reference evidence="3" key="1">
    <citation type="journal article" date="2011" name="Nat. Commun.">
        <title>Effector diversification within compartments of the Leptosphaeria maculans genome affected by Repeat-Induced Point mutations.</title>
        <authorList>
            <person name="Rouxel T."/>
            <person name="Grandaubert J."/>
            <person name="Hane J.K."/>
            <person name="Hoede C."/>
            <person name="van de Wouw A.P."/>
            <person name="Couloux A."/>
            <person name="Dominguez V."/>
            <person name="Anthouard V."/>
            <person name="Bally P."/>
            <person name="Bourras S."/>
            <person name="Cozijnsen A.J."/>
            <person name="Ciuffetti L.M."/>
            <person name="Degrave A."/>
            <person name="Dilmaghani A."/>
            <person name="Duret L."/>
            <person name="Fudal I."/>
            <person name="Goodwin S.B."/>
            <person name="Gout L."/>
            <person name="Glaser N."/>
            <person name="Linglin J."/>
            <person name="Kema G.H.J."/>
            <person name="Lapalu N."/>
            <person name="Lawrence C.B."/>
            <person name="May K."/>
            <person name="Meyer M."/>
            <person name="Ollivier B."/>
            <person name="Poulain J."/>
            <person name="Schoch C.L."/>
            <person name="Simon A."/>
            <person name="Spatafora J.W."/>
            <person name="Stachowiak A."/>
            <person name="Turgeon B.G."/>
            <person name="Tyler B.M."/>
            <person name="Vincent D."/>
            <person name="Weissenbach J."/>
            <person name="Amselem J."/>
            <person name="Quesneville H."/>
            <person name="Oliver R.P."/>
            <person name="Wincker P."/>
            <person name="Balesdent M.-H."/>
            <person name="Howlett B.J."/>
        </authorList>
    </citation>
    <scope>NUCLEOTIDE SEQUENCE [LARGE SCALE GENOMIC DNA]</scope>
    <source>
        <strain evidence="3">JN3 / isolate v23.1.3 / race Av1-4-5-6-7-8</strain>
    </source>
</reference>
<dbReference type="EMBL" id="FP929138">
    <property type="protein sequence ID" value="CBY00987.1"/>
    <property type="molecule type" value="Genomic_DNA"/>
</dbReference>
<feature type="compositionally biased region" description="Basic and acidic residues" evidence="1">
    <location>
        <begin position="35"/>
        <end position="49"/>
    </location>
</feature>
<organism evidence="3">
    <name type="scientific">Leptosphaeria maculans (strain JN3 / isolate v23.1.3 / race Av1-4-5-6-7-8)</name>
    <name type="common">Blackleg fungus</name>
    <name type="synonym">Phoma lingam</name>
    <dbReference type="NCBI Taxonomy" id="985895"/>
    <lineage>
        <taxon>Eukaryota</taxon>
        <taxon>Fungi</taxon>
        <taxon>Dikarya</taxon>
        <taxon>Ascomycota</taxon>
        <taxon>Pezizomycotina</taxon>
        <taxon>Dothideomycetes</taxon>
        <taxon>Pleosporomycetidae</taxon>
        <taxon>Pleosporales</taxon>
        <taxon>Pleosporineae</taxon>
        <taxon>Leptosphaeriaceae</taxon>
        <taxon>Plenodomus</taxon>
        <taxon>Plenodomus lingam/Leptosphaeria maculans species complex</taxon>
    </lineage>
</organism>
<protein>
    <submittedName>
        <fullName evidence="2">Predicted protein</fullName>
    </submittedName>
</protein>
<dbReference type="HOGENOM" id="CLU_2776402_0_0_1"/>
<sequence>MSEMGVTGNGTDRALDNGEAFDNKLAAVQGAPGPDAKRERSGELRRESWAHMGHAKLTRQMTTKVMIAA</sequence>